<proteinExistence type="predicted"/>
<keyword evidence="3" id="KW-1185">Reference proteome</keyword>
<sequence length="77" mass="8339">MCTASSCRKRVDEPSLAGDEIQSSERTASVWDSVFPDGLVDEDGVDVPREHLEGKVVGLYFSASSVVGGQMREDKGY</sequence>
<evidence type="ECO:0000313" key="2">
    <source>
        <dbReference type="EMBL" id="TWU38854.1"/>
    </source>
</evidence>
<evidence type="ECO:0000313" key="3">
    <source>
        <dbReference type="Proteomes" id="UP000315471"/>
    </source>
</evidence>
<reference evidence="2 3" key="1">
    <citation type="submission" date="2019-02" db="EMBL/GenBank/DDBJ databases">
        <title>Deep-cultivation of Planctomycetes and their phenomic and genomic characterization uncovers novel biology.</title>
        <authorList>
            <person name="Wiegand S."/>
            <person name="Jogler M."/>
            <person name="Boedeker C."/>
            <person name="Pinto D."/>
            <person name="Vollmers J."/>
            <person name="Rivas-Marin E."/>
            <person name="Kohn T."/>
            <person name="Peeters S.H."/>
            <person name="Heuer A."/>
            <person name="Rast P."/>
            <person name="Oberbeckmann S."/>
            <person name="Bunk B."/>
            <person name="Jeske O."/>
            <person name="Meyerdierks A."/>
            <person name="Storesund J.E."/>
            <person name="Kallscheuer N."/>
            <person name="Luecker S."/>
            <person name="Lage O.M."/>
            <person name="Pohl T."/>
            <person name="Merkel B.J."/>
            <person name="Hornburger P."/>
            <person name="Mueller R.-W."/>
            <person name="Bruemmer F."/>
            <person name="Labrenz M."/>
            <person name="Spormann A.M."/>
            <person name="Op Den Camp H."/>
            <person name="Overmann J."/>
            <person name="Amann R."/>
            <person name="Jetten M.S.M."/>
            <person name="Mascher T."/>
            <person name="Medema M.H."/>
            <person name="Devos D.P."/>
            <person name="Kaster A.-K."/>
            <person name="Ovreas L."/>
            <person name="Rohde M."/>
            <person name="Galperin M.Y."/>
            <person name="Jogler C."/>
        </authorList>
    </citation>
    <scope>NUCLEOTIDE SEQUENCE [LARGE SCALE GENOMIC DNA]</scope>
    <source>
        <strain evidence="2 3">Q31b</strain>
    </source>
</reference>
<dbReference type="AlphaFoldDB" id="A0A5C6DRL6"/>
<evidence type="ECO:0000256" key="1">
    <source>
        <dbReference type="SAM" id="MobiDB-lite"/>
    </source>
</evidence>
<organism evidence="2 3">
    <name type="scientific">Novipirellula aureliae</name>
    <dbReference type="NCBI Taxonomy" id="2527966"/>
    <lineage>
        <taxon>Bacteria</taxon>
        <taxon>Pseudomonadati</taxon>
        <taxon>Planctomycetota</taxon>
        <taxon>Planctomycetia</taxon>
        <taxon>Pirellulales</taxon>
        <taxon>Pirellulaceae</taxon>
        <taxon>Novipirellula</taxon>
    </lineage>
</organism>
<comment type="caution">
    <text evidence="2">The sequence shown here is derived from an EMBL/GenBank/DDBJ whole genome shotgun (WGS) entry which is preliminary data.</text>
</comment>
<dbReference type="EMBL" id="SJPY01000006">
    <property type="protein sequence ID" value="TWU38854.1"/>
    <property type="molecule type" value="Genomic_DNA"/>
</dbReference>
<protein>
    <submittedName>
        <fullName evidence="2">Uncharacterized protein</fullName>
    </submittedName>
</protein>
<dbReference type="Proteomes" id="UP000315471">
    <property type="component" value="Unassembled WGS sequence"/>
</dbReference>
<gene>
    <name evidence="2" type="ORF">Q31b_39320</name>
</gene>
<accession>A0A5C6DRL6</accession>
<feature type="region of interest" description="Disordered" evidence="1">
    <location>
        <begin position="1"/>
        <end position="27"/>
    </location>
</feature>
<name>A0A5C6DRL6_9BACT</name>